<dbReference type="EMBL" id="PGOL01000152">
    <property type="protein sequence ID" value="PKI75744.1"/>
    <property type="molecule type" value="Genomic_DNA"/>
</dbReference>
<reference evidence="3" key="2">
    <citation type="submission" date="2017-06" db="EMBL/GenBank/DDBJ databases">
        <title>The pomegranate genome and the genomics of punicalagin biosynthesis.</title>
        <authorList>
            <person name="Xu C."/>
        </authorList>
    </citation>
    <scope>NUCLEOTIDE SEQUENCE [LARGE SCALE GENOMIC DNA]</scope>
    <source>
        <tissue evidence="3">Fresh leaf</tissue>
    </source>
</reference>
<dbReference type="EMBL" id="MTKT01004399">
    <property type="protein sequence ID" value="OWM71744.1"/>
    <property type="molecule type" value="Genomic_DNA"/>
</dbReference>
<proteinExistence type="predicted"/>
<evidence type="ECO:0000259" key="2">
    <source>
        <dbReference type="Pfam" id="PF23628"/>
    </source>
</evidence>
<feature type="domain" description="Putative E3 ubiquitin-protein ligase LIN ARM-like" evidence="2">
    <location>
        <begin position="6"/>
        <end position="69"/>
    </location>
</feature>
<evidence type="ECO:0000313" key="4">
    <source>
        <dbReference type="EMBL" id="PKI75744.1"/>
    </source>
</evidence>
<evidence type="ECO:0000256" key="1">
    <source>
        <dbReference type="SAM" id="SignalP"/>
    </source>
</evidence>
<organism evidence="3 5">
    <name type="scientific">Punica granatum</name>
    <name type="common">Pomegranate</name>
    <dbReference type="NCBI Taxonomy" id="22663"/>
    <lineage>
        <taxon>Eukaryota</taxon>
        <taxon>Viridiplantae</taxon>
        <taxon>Streptophyta</taxon>
        <taxon>Embryophyta</taxon>
        <taxon>Tracheophyta</taxon>
        <taxon>Spermatophyta</taxon>
        <taxon>Magnoliopsida</taxon>
        <taxon>eudicotyledons</taxon>
        <taxon>Gunneridae</taxon>
        <taxon>Pentapetalae</taxon>
        <taxon>rosids</taxon>
        <taxon>malvids</taxon>
        <taxon>Myrtales</taxon>
        <taxon>Lythraceae</taxon>
        <taxon>Punica</taxon>
    </lineage>
</organism>
<evidence type="ECO:0000313" key="5">
    <source>
        <dbReference type="Proteomes" id="UP000197138"/>
    </source>
</evidence>
<feature type="signal peptide" evidence="1">
    <location>
        <begin position="1"/>
        <end position="19"/>
    </location>
</feature>
<keyword evidence="6" id="KW-1185">Reference proteome</keyword>
<dbReference type="STRING" id="22663.A0A218WFX0"/>
<keyword evidence="1" id="KW-0732">Signal</keyword>
<dbReference type="PANTHER" id="PTHR35549:SF3">
    <property type="entry name" value="E3 UBIQUITIN-PROTEIN LIGASE LIN"/>
    <property type="match status" value="1"/>
</dbReference>
<comment type="caution">
    <text evidence="3">The sequence shown here is derived from an EMBL/GenBank/DDBJ whole genome shotgun (WGS) entry which is preliminary data.</text>
</comment>
<dbReference type="Proteomes" id="UP000233551">
    <property type="component" value="Unassembled WGS sequence"/>
</dbReference>
<evidence type="ECO:0000313" key="6">
    <source>
        <dbReference type="Proteomes" id="UP000233551"/>
    </source>
</evidence>
<name>A0A218WFX0_PUNGR</name>
<evidence type="ECO:0000313" key="3">
    <source>
        <dbReference type="EMBL" id="OWM71744.1"/>
    </source>
</evidence>
<dbReference type="Proteomes" id="UP000197138">
    <property type="component" value="Unassembled WGS sequence"/>
</dbReference>
<sequence>MEFQYLLGLSLVTLSWLSGFLPCMEDKDLKSTACSIFVPQMLESINYDRAPEERVLASLSLLNLAKSSGTAGPTLADELYVRYDPFMENEANLLGTSCFV</sequence>
<reference evidence="5" key="1">
    <citation type="journal article" date="2017" name="Plant J.">
        <title>The pomegranate (Punica granatum L.) genome and the genomics of punicalagin biosynthesis.</title>
        <authorList>
            <person name="Qin G."/>
            <person name="Xu C."/>
            <person name="Ming R."/>
            <person name="Tang H."/>
            <person name="Guyot R."/>
            <person name="Kramer E.M."/>
            <person name="Hu Y."/>
            <person name="Yi X."/>
            <person name="Qi Y."/>
            <person name="Xu X."/>
            <person name="Gao Z."/>
            <person name="Pan H."/>
            <person name="Jian J."/>
            <person name="Tian Y."/>
            <person name="Yue Z."/>
            <person name="Xu Y."/>
        </authorList>
    </citation>
    <scope>NUCLEOTIDE SEQUENCE [LARGE SCALE GENOMIC DNA]</scope>
    <source>
        <strain evidence="5">cv. Dabenzi</strain>
    </source>
</reference>
<feature type="chain" id="PRO_5014071671" description="Putative E3 ubiquitin-protein ligase LIN ARM-like domain-containing protein" evidence="1">
    <location>
        <begin position="20"/>
        <end position="100"/>
    </location>
</feature>
<accession>A0A218WFX0</accession>
<gene>
    <name evidence="3" type="ORF">CDL15_Pgr005932</name>
    <name evidence="4" type="ORF">CRG98_003887</name>
</gene>
<dbReference type="PANTHER" id="PTHR35549">
    <property type="entry name" value="OS04G0584500 PROTEIN"/>
    <property type="match status" value="1"/>
</dbReference>
<dbReference type="InterPro" id="IPR055566">
    <property type="entry name" value="ARM_LIN"/>
</dbReference>
<reference evidence="4 6" key="3">
    <citation type="submission" date="2017-11" db="EMBL/GenBank/DDBJ databases">
        <title>De-novo sequencing of pomegranate (Punica granatum L.) genome.</title>
        <authorList>
            <person name="Akparov Z."/>
            <person name="Amiraslanov A."/>
            <person name="Hajiyeva S."/>
            <person name="Abbasov M."/>
            <person name="Kaur K."/>
            <person name="Hamwieh A."/>
            <person name="Solovyev V."/>
            <person name="Salamov A."/>
            <person name="Braich B."/>
            <person name="Kosarev P."/>
            <person name="Mahmoud A."/>
            <person name="Hajiyev E."/>
            <person name="Babayeva S."/>
            <person name="Izzatullayeva V."/>
            <person name="Mammadov A."/>
            <person name="Mammadov A."/>
            <person name="Sharifova S."/>
            <person name="Ojaghi J."/>
            <person name="Eynullazada K."/>
            <person name="Bayramov B."/>
            <person name="Abdulazimova A."/>
            <person name="Shahmuradov I."/>
        </authorList>
    </citation>
    <scope>NUCLEOTIDE SEQUENCE [LARGE SCALE GENOMIC DNA]</scope>
    <source>
        <strain evidence="4">AG2017</strain>
        <strain evidence="6">cv. AG2017</strain>
        <tissue evidence="4">Leaf</tissue>
    </source>
</reference>
<dbReference type="Pfam" id="PF23628">
    <property type="entry name" value="ARM_LIN_C"/>
    <property type="match status" value="1"/>
</dbReference>
<protein>
    <recommendedName>
        <fullName evidence="2">Putative E3 ubiquitin-protein ligase LIN ARM-like domain-containing protein</fullName>
    </recommendedName>
</protein>
<dbReference type="AlphaFoldDB" id="A0A218WFX0"/>